<gene>
    <name evidence="5" type="ORF">SAMN05421770_101946</name>
</gene>
<dbReference type="EMBL" id="FZOU01000001">
    <property type="protein sequence ID" value="SNS43272.1"/>
    <property type="molecule type" value="Genomic_DNA"/>
</dbReference>
<evidence type="ECO:0000256" key="1">
    <source>
        <dbReference type="ARBA" id="ARBA00022679"/>
    </source>
</evidence>
<keyword evidence="2" id="KW-0548">Nucleotidyltransferase</keyword>
<name>A0A239EHA0_9BACT</name>
<evidence type="ECO:0000256" key="2">
    <source>
        <dbReference type="ARBA" id="ARBA00022695"/>
    </source>
</evidence>
<dbReference type="OrthoDB" id="1275217at2"/>
<accession>A0A239EHA0</accession>
<dbReference type="NCBIfam" id="TIGR03135">
    <property type="entry name" value="malonate_mdcG"/>
    <property type="match status" value="1"/>
</dbReference>
<proteinExistence type="predicted"/>
<dbReference type="AlphaFoldDB" id="A0A239EHA0"/>
<keyword evidence="6" id="KW-1185">Reference proteome</keyword>
<dbReference type="NCBIfam" id="NF002332">
    <property type="entry name" value="PRK01293.1"/>
    <property type="match status" value="1"/>
</dbReference>
<dbReference type="Pfam" id="PF10620">
    <property type="entry name" value="MdcG"/>
    <property type="match status" value="1"/>
</dbReference>
<evidence type="ECO:0000259" key="4">
    <source>
        <dbReference type="Pfam" id="PF20866"/>
    </source>
</evidence>
<dbReference type="Pfam" id="PF20866">
    <property type="entry name" value="MdcG_N"/>
    <property type="match status" value="1"/>
</dbReference>
<dbReference type="InterPro" id="IPR049180">
    <property type="entry name" value="MdcG_C"/>
</dbReference>
<dbReference type="RefSeq" id="WP_089407200.1">
    <property type="nucleotide sequence ID" value="NZ_FZOU01000001.1"/>
</dbReference>
<organism evidence="5 6">
    <name type="scientific">Granulicella rosea</name>
    <dbReference type="NCBI Taxonomy" id="474952"/>
    <lineage>
        <taxon>Bacteria</taxon>
        <taxon>Pseudomonadati</taxon>
        <taxon>Acidobacteriota</taxon>
        <taxon>Terriglobia</taxon>
        <taxon>Terriglobales</taxon>
        <taxon>Acidobacteriaceae</taxon>
        <taxon>Granulicella</taxon>
    </lineage>
</organism>
<feature type="domain" description="Phosphoribosyl-dephospho-CoA transferase MdcG N-terminal" evidence="4">
    <location>
        <begin position="6"/>
        <end position="79"/>
    </location>
</feature>
<reference evidence="5 6" key="1">
    <citation type="submission" date="2017-06" db="EMBL/GenBank/DDBJ databases">
        <authorList>
            <person name="Kim H.J."/>
            <person name="Triplett B.A."/>
        </authorList>
    </citation>
    <scope>NUCLEOTIDE SEQUENCE [LARGE SCALE GENOMIC DNA]</scope>
    <source>
        <strain evidence="5 6">DSM 18704</strain>
    </source>
</reference>
<sequence>MSDAPRPHDLLHVCFAPAMFHFEHDASAAFMHLHRLPLVVVRRGNARSGRIPVGVRGHARSERYAGWMEPEAVVRIESPADLAPRNSGSALPVFKALDRLRTLWRGLAMPWGPTGSAGFELASRIATVTASSDLDLQIRADRWFSRAEARDLLSVTVNLHAAVDVVVETPFGGFALAEYAASATCMLRTNAGPVLTAHPWIDPRAENAA</sequence>
<dbReference type="Proteomes" id="UP000198356">
    <property type="component" value="Unassembled WGS sequence"/>
</dbReference>
<evidence type="ECO:0000313" key="6">
    <source>
        <dbReference type="Proteomes" id="UP000198356"/>
    </source>
</evidence>
<protein>
    <submittedName>
        <fullName evidence="5">Phosphoribosyl-dephospho-CoA transferase</fullName>
    </submittedName>
</protein>
<dbReference type="InterPro" id="IPR017557">
    <property type="entry name" value="Holo-ACP_synthase"/>
</dbReference>
<evidence type="ECO:0000259" key="3">
    <source>
        <dbReference type="Pfam" id="PF10620"/>
    </source>
</evidence>
<dbReference type="InterPro" id="IPR048903">
    <property type="entry name" value="MdcG_N"/>
</dbReference>
<feature type="domain" description="Phosphoribosyl-dephospho-CoA transferase MdcG C-terminal" evidence="3">
    <location>
        <begin position="88"/>
        <end position="199"/>
    </location>
</feature>
<keyword evidence="1 5" id="KW-0808">Transferase</keyword>
<evidence type="ECO:0000313" key="5">
    <source>
        <dbReference type="EMBL" id="SNS43272.1"/>
    </source>
</evidence>
<dbReference type="GO" id="GO:0016779">
    <property type="term" value="F:nucleotidyltransferase activity"/>
    <property type="evidence" value="ECO:0007669"/>
    <property type="project" value="UniProtKB-KW"/>
</dbReference>